<evidence type="ECO:0000313" key="2">
    <source>
        <dbReference type="EMBL" id="ANP46981.1"/>
    </source>
</evidence>
<dbReference type="Pfam" id="PF09917">
    <property type="entry name" value="DUF2147"/>
    <property type="match status" value="1"/>
</dbReference>
<name>A0A1B1AKB3_9PROT</name>
<dbReference type="PANTHER" id="PTHR36919:SF2">
    <property type="entry name" value="BLL6627 PROTEIN"/>
    <property type="match status" value="1"/>
</dbReference>
<dbReference type="InParanoid" id="A0A1B1AKB3"/>
<evidence type="ECO:0000259" key="1">
    <source>
        <dbReference type="Pfam" id="PF09917"/>
    </source>
</evidence>
<gene>
    <name evidence="2" type="ORF">ATE48_14190</name>
</gene>
<evidence type="ECO:0000313" key="3">
    <source>
        <dbReference type="Proteomes" id="UP000092498"/>
    </source>
</evidence>
<dbReference type="Gene3D" id="2.40.128.520">
    <property type="match status" value="1"/>
</dbReference>
<dbReference type="STRING" id="1759059.ATE48_14190"/>
<protein>
    <recommendedName>
        <fullName evidence="1">DUF2147 domain-containing protein</fullName>
    </recommendedName>
</protein>
<dbReference type="PANTHER" id="PTHR36919">
    <property type="entry name" value="BLR1215 PROTEIN"/>
    <property type="match status" value="1"/>
</dbReference>
<dbReference type="Proteomes" id="UP000092498">
    <property type="component" value="Chromosome"/>
</dbReference>
<dbReference type="EMBL" id="CP013244">
    <property type="protein sequence ID" value="ANP46981.1"/>
    <property type="molecule type" value="Genomic_DNA"/>
</dbReference>
<dbReference type="OrthoDB" id="9811671at2"/>
<dbReference type="KEGG" id="cbot:ATE48_14190"/>
<keyword evidence="3" id="KW-1185">Reference proteome</keyword>
<proteinExistence type="predicted"/>
<organism evidence="2 3">
    <name type="scientific">Candidatus Viadribacter manganicus</name>
    <dbReference type="NCBI Taxonomy" id="1759059"/>
    <lineage>
        <taxon>Bacteria</taxon>
        <taxon>Pseudomonadati</taxon>
        <taxon>Pseudomonadota</taxon>
        <taxon>Alphaproteobacteria</taxon>
        <taxon>Hyphomonadales</taxon>
        <taxon>Hyphomonadaceae</taxon>
        <taxon>Candidatus Viadribacter</taxon>
    </lineage>
</organism>
<sequence length="151" mass="16656">MSRLIGKLASLVLSVVTLAPIVLAFSWTLAQPARAATVNDLVGDWATPGLGAVVRLSSCTDARERLCGRLIWAWDTSRVPRSAIGVEMLRDFMWRDNAWVGGEVYNLEDGRTYSGSIRPDGEVLHLRGCAGPFCQTQVWRRLSSIPRPTFP</sequence>
<dbReference type="AlphaFoldDB" id="A0A1B1AKB3"/>
<accession>A0A1B1AKB3</accession>
<dbReference type="RefSeq" id="WP_083197364.1">
    <property type="nucleotide sequence ID" value="NZ_CP013244.1"/>
</dbReference>
<feature type="domain" description="DUF2147" evidence="1">
    <location>
        <begin position="43"/>
        <end position="141"/>
    </location>
</feature>
<dbReference type="InterPro" id="IPR019223">
    <property type="entry name" value="DUF2147"/>
</dbReference>
<reference evidence="2 3" key="1">
    <citation type="submission" date="2015-11" db="EMBL/GenBank/DDBJ databases">
        <title>Whole-Genome Sequence of Candidatus Oderbacter manganicum from the National Park Lower Oder Valley, Germany.</title>
        <authorList>
            <person name="Braun B."/>
            <person name="Liere K."/>
            <person name="Szewzyk U."/>
        </authorList>
    </citation>
    <scope>NUCLEOTIDE SEQUENCE [LARGE SCALE GENOMIC DNA]</scope>
    <source>
        <strain evidence="2 3">OTSz_A_272</strain>
    </source>
</reference>